<keyword evidence="2 5" id="KW-0689">Ribosomal protein</keyword>
<dbReference type="SUPFAM" id="SSF48662">
    <property type="entry name" value="Ribosomal protein L39e"/>
    <property type="match status" value="1"/>
</dbReference>
<dbReference type="Proteomes" id="UP000651120">
    <property type="component" value="Unassembled WGS sequence"/>
</dbReference>
<evidence type="ECO:0000256" key="4">
    <source>
        <dbReference type="ARBA" id="ARBA00035234"/>
    </source>
</evidence>
<reference evidence="6" key="2">
    <citation type="journal article" date="2020" name="bioRxiv">
        <title>A rank-normalized archaeal taxonomy based on genome phylogeny resolves widespread incomplete and uneven classifications.</title>
        <authorList>
            <person name="Rinke C."/>
            <person name="Chuvochina M."/>
            <person name="Mussig A.J."/>
            <person name="Chaumeil P.-A."/>
            <person name="Waite D.W."/>
            <person name="Whitman W.B."/>
            <person name="Parks D.H."/>
            <person name="Hugenholtz P."/>
        </authorList>
    </citation>
    <scope>NUCLEOTIDE SEQUENCE</scope>
    <source>
        <strain evidence="6">UBA8839</strain>
    </source>
</reference>
<dbReference type="PROSITE" id="PS00051">
    <property type="entry name" value="RIBOSOMAL_L39E"/>
    <property type="match status" value="1"/>
</dbReference>
<dbReference type="InterPro" id="IPR000077">
    <property type="entry name" value="Ribosomal_eL39"/>
</dbReference>
<dbReference type="Proteomes" id="UP000257123">
    <property type="component" value="Unassembled WGS sequence"/>
</dbReference>
<evidence type="ECO:0000256" key="1">
    <source>
        <dbReference type="ARBA" id="ARBA00009339"/>
    </source>
</evidence>
<dbReference type="GO" id="GO:0003735">
    <property type="term" value="F:structural constituent of ribosome"/>
    <property type="evidence" value="ECO:0007669"/>
    <property type="project" value="InterPro"/>
</dbReference>
<dbReference type="NCBIfam" id="NF002316">
    <property type="entry name" value="PRK01242.1"/>
    <property type="match status" value="1"/>
</dbReference>
<comment type="caution">
    <text evidence="7">The sequence shown here is derived from an EMBL/GenBank/DDBJ whole genome shotgun (WGS) entry which is preliminary data.</text>
</comment>
<dbReference type="EMBL" id="NMUE01000011">
    <property type="protein sequence ID" value="RFA96656.1"/>
    <property type="molecule type" value="Genomic_DNA"/>
</dbReference>
<dbReference type="EMBL" id="DUJP01000008">
    <property type="protein sequence ID" value="HII46151.1"/>
    <property type="molecule type" value="Genomic_DNA"/>
</dbReference>
<dbReference type="InterPro" id="IPR020083">
    <property type="entry name" value="Ribosomal_eL39_CS"/>
</dbReference>
<dbReference type="GO" id="GO:0006412">
    <property type="term" value="P:translation"/>
    <property type="evidence" value="ECO:0007669"/>
    <property type="project" value="UniProtKB-UniRule"/>
</dbReference>
<dbReference type="GO" id="GO:0005840">
    <property type="term" value="C:ribosome"/>
    <property type="evidence" value="ECO:0007669"/>
    <property type="project" value="UniProtKB-KW"/>
</dbReference>
<dbReference type="RefSeq" id="WP_116420869.1">
    <property type="nucleotide sequence ID" value="NZ_DAIOPL010000022.1"/>
</dbReference>
<evidence type="ECO:0000256" key="3">
    <source>
        <dbReference type="ARBA" id="ARBA00023274"/>
    </source>
</evidence>
<evidence type="ECO:0000313" key="9">
    <source>
        <dbReference type="Proteomes" id="UP000256877"/>
    </source>
</evidence>
<protein>
    <recommendedName>
        <fullName evidence="4 5">Large ribosomal subunit protein eL39</fullName>
    </recommendedName>
</protein>
<evidence type="ECO:0000313" key="10">
    <source>
        <dbReference type="Proteomes" id="UP000257123"/>
    </source>
</evidence>
<evidence type="ECO:0000256" key="2">
    <source>
        <dbReference type="ARBA" id="ARBA00022980"/>
    </source>
</evidence>
<proteinExistence type="inferred from homology"/>
<dbReference type="Pfam" id="PF00832">
    <property type="entry name" value="Ribosomal_L39"/>
    <property type="match status" value="1"/>
</dbReference>
<reference evidence="9 10" key="1">
    <citation type="submission" date="2017-07" db="EMBL/GenBank/DDBJ databases">
        <title>Draft genome sequence of aerobic hyperthermophilic archaea, Pyrobaculum aerophilum YKB31 and YKB32.</title>
        <authorList>
            <person name="Mochizuki T."/>
            <person name="Berliner A.J."/>
            <person name="Yoshida-Takashima Y."/>
            <person name="Takaki Y."/>
            <person name="Nunoura T."/>
            <person name="Takai K."/>
        </authorList>
    </citation>
    <scope>NUCLEOTIDE SEQUENCE [LARGE SCALE GENOMIC DNA]</scope>
    <source>
        <strain evidence="8 10">YKB31</strain>
        <strain evidence="7 9">YKB32</strain>
    </source>
</reference>
<sequence length="51" mass="5983">MARNKPLGKKLRLAAALNSNRNPPVWVVVKTKRRVTRSPARRHWRRVKLKA</sequence>
<dbReference type="AlphaFoldDB" id="A0A371QZF9"/>
<dbReference type="Gene3D" id="1.10.1620.10">
    <property type="entry name" value="Ribosomal protein L39e"/>
    <property type="match status" value="1"/>
</dbReference>
<evidence type="ECO:0000313" key="6">
    <source>
        <dbReference type="EMBL" id="HII46151.1"/>
    </source>
</evidence>
<dbReference type="InterPro" id="IPR023626">
    <property type="entry name" value="Ribosomal_eL39_dom_sf"/>
</dbReference>
<dbReference type="Proteomes" id="UP000256877">
    <property type="component" value="Unassembled WGS sequence"/>
</dbReference>
<dbReference type="HAMAP" id="MF_00629">
    <property type="entry name" value="Ribosomal_eL39"/>
    <property type="match status" value="1"/>
</dbReference>
<organism evidence="7 9">
    <name type="scientific">Pyrobaculum aerophilum</name>
    <dbReference type="NCBI Taxonomy" id="13773"/>
    <lineage>
        <taxon>Archaea</taxon>
        <taxon>Thermoproteota</taxon>
        <taxon>Thermoprotei</taxon>
        <taxon>Thermoproteales</taxon>
        <taxon>Thermoproteaceae</taxon>
        <taxon>Pyrobaculum</taxon>
    </lineage>
</organism>
<gene>
    <name evidence="5" type="primary">rpl39e</name>
    <name evidence="8" type="ORF">CGL51_04680</name>
    <name evidence="7" type="ORF">CGL52_11330</name>
    <name evidence="6" type="ORF">HA333_01395</name>
</gene>
<dbReference type="FunFam" id="1.10.1620.10:FF:000001">
    <property type="entry name" value="60S ribosomal protein-like L39"/>
    <property type="match status" value="1"/>
</dbReference>
<accession>A0A371QZF9</accession>
<dbReference type="EMBL" id="NMUF01000041">
    <property type="protein sequence ID" value="RFA96210.1"/>
    <property type="molecule type" value="Genomic_DNA"/>
</dbReference>
<evidence type="ECO:0000313" key="8">
    <source>
        <dbReference type="EMBL" id="RFA96656.1"/>
    </source>
</evidence>
<name>A0A371QZF9_9CREN</name>
<keyword evidence="3 5" id="KW-0687">Ribonucleoprotein</keyword>
<evidence type="ECO:0000313" key="7">
    <source>
        <dbReference type="EMBL" id="RFA96210.1"/>
    </source>
</evidence>
<dbReference type="GO" id="GO:1990904">
    <property type="term" value="C:ribonucleoprotein complex"/>
    <property type="evidence" value="ECO:0007669"/>
    <property type="project" value="UniProtKB-KW"/>
</dbReference>
<comment type="similarity">
    <text evidence="1 5">Belongs to the eukaryotic ribosomal protein eL39 family.</text>
</comment>
<evidence type="ECO:0000256" key="5">
    <source>
        <dbReference type="HAMAP-Rule" id="MF_00629"/>
    </source>
</evidence>